<reference evidence="7 10" key="3">
    <citation type="submission" date="2019-06" db="EMBL/GenBank/DDBJ databases">
        <title>Whole genome shotgun sequence of Brevibacillus reuszeri NBRC 15719.</title>
        <authorList>
            <person name="Hosoyama A."/>
            <person name="Uohara A."/>
            <person name="Ohji S."/>
            <person name="Ichikawa N."/>
        </authorList>
    </citation>
    <scope>NUCLEOTIDE SEQUENCE [LARGE SCALE GENOMIC DNA]</scope>
    <source>
        <strain evidence="7 10">NBRC 15719</strain>
    </source>
</reference>
<feature type="transmembrane region" description="Helical" evidence="6">
    <location>
        <begin position="484"/>
        <end position="506"/>
    </location>
</feature>
<dbReference type="NCBIfam" id="TIGR02900">
    <property type="entry name" value="spore_V_B"/>
    <property type="match status" value="1"/>
</dbReference>
<accession>A0A0K9YZ55</accession>
<dbReference type="InterPro" id="IPR024923">
    <property type="entry name" value="PG_synth_SpoVB"/>
</dbReference>
<feature type="transmembrane region" description="Helical" evidence="6">
    <location>
        <begin position="454"/>
        <end position="472"/>
    </location>
</feature>
<comment type="subcellular location">
    <subcellularLocation>
        <location evidence="1">Cell membrane</location>
        <topology evidence="1">Multi-pass membrane protein</topology>
    </subcellularLocation>
</comment>
<dbReference type="InterPro" id="IPR014249">
    <property type="entry name" value="Spore_V_B"/>
</dbReference>
<dbReference type="Proteomes" id="UP000036834">
    <property type="component" value="Unassembled WGS sequence"/>
</dbReference>
<dbReference type="OrthoDB" id="9775950at2"/>
<dbReference type="PANTHER" id="PTHR30250">
    <property type="entry name" value="PST FAMILY PREDICTED COLANIC ACID TRANSPORTER"/>
    <property type="match status" value="1"/>
</dbReference>
<dbReference type="EMBL" id="BJON01000019">
    <property type="protein sequence ID" value="GED70986.1"/>
    <property type="molecule type" value="Genomic_DNA"/>
</dbReference>
<name>A0A0K9YZ55_9BACL</name>
<feature type="transmembrane region" description="Helical" evidence="6">
    <location>
        <begin position="329"/>
        <end position="354"/>
    </location>
</feature>
<dbReference type="InterPro" id="IPR002797">
    <property type="entry name" value="Polysacc_synth"/>
</dbReference>
<feature type="transmembrane region" description="Helical" evidence="6">
    <location>
        <begin position="161"/>
        <end position="179"/>
    </location>
</feature>
<feature type="transmembrane region" description="Helical" evidence="6">
    <location>
        <begin position="5"/>
        <end position="29"/>
    </location>
</feature>
<keyword evidence="2" id="KW-1003">Cell membrane</keyword>
<evidence type="ECO:0000256" key="6">
    <source>
        <dbReference type="SAM" id="Phobius"/>
    </source>
</evidence>
<proteinExistence type="predicted"/>
<sequence>MRQSFFYGTVILIIAGGITKVFGFAHRIVLSRIIGAEGMGLYQMVVPLLYFLITVTTFGLPVAIAKQVAETEAANNPRLTRKFLLLALSIASGISLVVCTVLVVFSNWIAGALFADERAHVVMLAAIPVIPIASISLVLRGYFQGKQNMVPTAVSQLLEQVVRMALVVIMTITFLSSGIEYATAGAVASIVFGEAAGLLYILWQYRKGSKKTAAQFFEKPLFLAVSKSRASIKQLIHVALPVTMSRVIGSIAYVLEPMLVPLALVIAGHTTATATGLYGQFAGMAVPLLLFPTFLTYSLSVSLVPAVAEAAYQNNAPLVHRRIYQAMRITLVIGAPCTVLLTIFAEPLCALLYGEQFTEVGILLKELAPFSVFLFFQAPLAAALQGLDFAQVVFRNTLISAVIKTAAMFLLTSHPSFGIHGAVIAMNIGITLGTLLHFASLIKKIGFTIDLREFGKIGAAMLAMGYSGWYIANHWFIEASTGRLLLLSTMASMLLYLVLLVAMRVLGKQDVRRIPWIGEQLAIFFPRR</sequence>
<protein>
    <submittedName>
        <fullName evidence="8">Stage V sporulation protein B</fullName>
    </submittedName>
</protein>
<feature type="transmembrane region" description="Helical" evidence="6">
    <location>
        <begin position="121"/>
        <end position="140"/>
    </location>
</feature>
<gene>
    <name evidence="7" type="primary">spoVB</name>
    <name evidence="8" type="ORF">ADS79_08405</name>
    <name evidence="7" type="ORF">BRE01_46880</name>
</gene>
<evidence type="ECO:0000313" key="8">
    <source>
        <dbReference type="EMBL" id="KNB73936.1"/>
    </source>
</evidence>
<dbReference type="RefSeq" id="WP_049737948.1">
    <property type="nucleotide sequence ID" value="NZ_BJON01000019.1"/>
</dbReference>
<evidence type="ECO:0000256" key="2">
    <source>
        <dbReference type="ARBA" id="ARBA00022475"/>
    </source>
</evidence>
<dbReference type="PANTHER" id="PTHR30250:SF24">
    <property type="entry name" value="STAGE V SPORULATION PROTEIN B"/>
    <property type="match status" value="1"/>
</dbReference>
<feature type="transmembrane region" description="Helical" evidence="6">
    <location>
        <begin position="83"/>
        <end position="109"/>
    </location>
</feature>
<dbReference type="GO" id="GO:0005886">
    <property type="term" value="C:plasma membrane"/>
    <property type="evidence" value="ECO:0007669"/>
    <property type="project" value="UniProtKB-SubCell"/>
</dbReference>
<feature type="transmembrane region" description="Helical" evidence="6">
    <location>
        <begin position="392"/>
        <end position="411"/>
    </location>
</feature>
<evidence type="ECO:0000256" key="1">
    <source>
        <dbReference type="ARBA" id="ARBA00004651"/>
    </source>
</evidence>
<reference evidence="9" key="1">
    <citation type="submission" date="2015-07" db="EMBL/GenBank/DDBJ databases">
        <title>Genome sequencing project for genomic taxonomy and phylogenomics of Bacillus-like bacteria.</title>
        <authorList>
            <person name="Liu B."/>
            <person name="Wang J."/>
            <person name="Zhu Y."/>
            <person name="Liu G."/>
            <person name="Chen Q."/>
            <person name="Chen Z."/>
            <person name="Lan J."/>
            <person name="Che J."/>
            <person name="Ge C."/>
            <person name="Shi H."/>
            <person name="Pan Z."/>
            <person name="Liu X."/>
        </authorList>
    </citation>
    <scope>NUCLEOTIDE SEQUENCE [LARGE SCALE GENOMIC DNA]</scope>
    <source>
        <strain evidence="9">DSM 9887</strain>
    </source>
</reference>
<feature type="transmembrane region" description="Helical" evidence="6">
    <location>
        <begin position="285"/>
        <end position="308"/>
    </location>
</feature>
<evidence type="ECO:0000256" key="4">
    <source>
        <dbReference type="ARBA" id="ARBA00022989"/>
    </source>
</evidence>
<feature type="transmembrane region" description="Helical" evidence="6">
    <location>
        <begin position="185"/>
        <end position="203"/>
    </location>
</feature>
<comment type="caution">
    <text evidence="8">The sequence shown here is derived from an EMBL/GenBank/DDBJ whole genome shotgun (WGS) entry which is preliminary data.</text>
</comment>
<dbReference type="CDD" id="cd13124">
    <property type="entry name" value="MATE_SpoVB_like"/>
    <property type="match status" value="1"/>
</dbReference>
<evidence type="ECO:0000256" key="5">
    <source>
        <dbReference type="ARBA" id="ARBA00023136"/>
    </source>
</evidence>
<feature type="transmembrane region" description="Helical" evidence="6">
    <location>
        <begin position="360"/>
        <end position="380"/>
    </location>
</feature>
<evidence type="ECO:0000313" key="7">
    <source>
        <dbReference type="EMBL" id="GED70986.1"/>
    </source>
</evidence>
<keyword evidence="5 6" id="KW-0472">Membrane</keyword>
<dbReference type="Pfam" id="PF01943">
    <property type="entry name" value="Polysacc_synt"/>
    <property type="match status" value="1"/>
</dbReference>
<dbReference type="InterPro" id="IPR050833">
    <property type="entry name" value="Poly_Biosynth_Transport"/>
</dbReference>
<dbReference type="STRING" id="54915.ADS79_08405"/>
<feature type="transmembrane region" description="Helical" evidence="6">
    <location>
        <begin position="417"/>
        <end position="442"/>
    </location>
</feature>
<dbReference type="PATRIC" id="fig|54915.3.peg.7126"/>
<keyword evidence="10" id="KW-1185">Reference proteome</keyword>
<feature type="transmembrane region" description="Helical" evidence="6">
    <location>
        <begin position="41"/>
        <end position="63"/>
    </location>
</feature>
<keyword evidence="4 6" id="KW-1133">Transmembrane helix</keyword>
<evidence type="ECO:0000313" key="10">
    <source>
        <dbReference type="Proteomes" id="UP000319578"/>
    </source>
</evidence>
<dbReference type="AlphaFoldDB" id="A0A0K9YZ55"/>
<reference evidence="8" key="2">
    <citation type="submission" date="2015-07" db="EMBL/GenBank/DDBJ databases">
        <title>MeaNS - Measles Nucleotide Surveillance Program.</title>
        <authorList>
            <person name="Tran T."/>
            <person name="Druce J."/>
        </authorList>
    </citation>
    <scope>NUCLEOTIDE SEQUENCE</scope>
    <source>
        <strain evidence="8">DSM 9887</strain>
    </source>
</reference>
<dbReference type="Proteomes" id="UP000319578">
    <property type="component" value="Unassembled WGS sequence"/>
</dbReference>
<evidence type="ECO:0000313" key="9">
    <source>
        <dbReference type="Proteomes" id="UP000036834"/>
    </source>
</evidence>
<keyword evidence="3 6" id="KW-0812">Transmembrane</keyword>
<organism evidence="8 9">
    <name type="scientific">Brevibacillus reuszeri</name>
    <dbReference type="NCBI Taxonomy" id="54915"/>
    <lineage>
        <taxon>Bacteria</taxon>
        <taxon>Bacillati</taxon>
        <taxon>Bacillota</taxon>
        <taxon>Bacilli</taxon>
        <taxon>Bacillales</taxon>
        <taxon>Paenibacillaceae</taxon>
        <taxon>Brevibacillus</taxon>
    </lineage>
</organism>
<dbReference type="PIRSF" id="PIRSF038958">
    <property type="entry name" value="PG_synth_SpoVB"/>
    <property type="match status" value="1"/>
</dbReference>
<dbReference type="EMBL" id="LGIQ01000005">
    <property type="protein sequence ID" value="KNB73936.1"/>
    <property type="molecule type" value="Genomic_DNA"/>
</dbReference>
<evidence type="ECO:0000256" key="3">
    <source>
        <dbReference type="ARBA" id="ARBA00022692"/>
    </source>
</evidence>